<name>A0A7W6IDZ0_9HYPH</name>
<dbReference type="Proteomes" id="UP000519439">
    <property type="component" value="Unassembled WGS sequence"/>
</dbReference>
<dbReference type="SUPFAM" id="SSF52833">
    <property type="entry name" value="Thioredoxin-like"/>
    <property type="match status" value="1"/>
</dbReference>
<dbReference type="CDD" id="cd02066">
    <property type="entry name" value="GRX_family"/>
    <property type="match status" value="1"/>
</dbReference>
<evidence type="ECO:0000313" key="2">
    <source>
        <dbReference type="EMBL" id="MBB4039130.1"/>
    </source>
</evidence>
<feature type="domain" description="Glutaredoxin" evidence="1">
    <location>
        <begin position="21"/>
        <end position="71"/>
    </location>
</feature>
<evidence type="ECO:0000313" key="3">
    <source>
        <dbReference type="Proteomes" id="UP000519439"/>
    </source>
</evidence>
<comment type="caution">
    <text evidence="2">The sequence shown here is derived from an EMBL/GenBank/DDBJ whole genome shotgun (WGS) entry which is preliminary data.</text>
</comment>
<evidence type="ECO:0000259" key="1">
    <source>
        <dbReference type="Pfam" id="PF00462"/>
    </source>
</evidence>
<protein>
    <submittedName>
        <fullName evidence="2">Glutaredoxin</fullName>
    </submittedName>
</protein>
<dbReference type="AlphaFoldDB" id="A0A7W6IDZ0"/>
<dbReference type="InterPro" id="IPR036249">
    <property type="entry name" value="Thioredoxin-like_sf"/>
</dbReference>
<keyword evidence="3" id="KW-1185">Reference proteome</keyword>
<dbReference type="InterPro" id="IPR002109">
    <property type="entry name" value="Glutaredoxin"/>
</dbReference>
<accession>A0A7W6IDZ0</accession>
<reference evidence="2 3" key="1">
    <citation type="submission" date="2020-08" db="EMBL/GenBank/DDBJ databases">
        <title>Genomic Encyclopedia of Type Strains, Phase IV (KMG-IV): sequencing the most valuable type-strain genomes for metagenomic binning, comparative biology and taxonomic classification.</title>
        <authorList>
            <person name="Goeker M."/>
        </authorList>
    </citation>
    <scope>NUCLEOTIDE SEQUENCE [LARGE SCALE GENOMIC DNA]</scope>
    <source>
        <strain evidence="2 3">DSM 15743</strain>
    </source>
</reference>
<organism evidence="2 3">
    <name type="scientific">Microvirga flocculans</name>
    <dbReference type="NCBI Taxonomy" id="217168"/>
    <lineage>
        <taxon>Bacteria</taxon>
        <taxon>Pseudomonadati</taxon>
        <taxon>Pseudomonadota</taxon>
        <taxon>Alphaproteobacteria</taxon>
        <taxon>Hyphomicrobiales</taxon>
        <taxon>Methylobacteriaceae</taxon>
        <taxon>Microvirga</taxon>
    </lineage>
</organism>
<dbReference type="Gene3D" id="3.40.30.10">
    <property type="entry name" value="Glutaredoxin"/>
    <property type="match status" value="1"/>
</dbReference>
<gene>
    <name evidence="2" type="ORF">GGR34_000765</name>
</gene>
<dbReference type="RefSeq" id="WP_051435019.1">
    <property type="nucleotide sequence ID" value="NZ_JACIDC010000002.1"/>
</dbReference>
<dbReference type="PROSITE" id="PS51354">
    <property type="entry name" value="GLUTAREDOXIN_2"/>
    <property type="match status" value="1"/>
</dbReference>
<proteinExistence type="predicted"/>
<dbReference type="Pfam" id="PF00462">
    <property type="entry name" value="Glutaredoxin"/>
    <property type="match status" value="1"/>
</dbReference>
<dbReference type="EMBL" id="JACIDC010000002">
    <property type="protein sequence ID" value="MBB4039130.1"/>
    <property type="molecule type" value="Genomic_DNA"/>
</dbReference>
<sequence>MAPEDFNANGWVIVGRHVRPCRFCEMTKNLLDACGFNYTFLSYDNHPIFKKFLSEQGLTTVPQIYHQGKRVGGYDQLGAYIASLEGVA</sequence>